<protein>
    <submittedName>
        <fullName evidence="1">Uncharacterized protein</fullName>
    </submittedName>
</protein>
<dbReference type="EMBL" id="CP022521">
    <property type="protein sequence ID" value="ASO19918.1"/>
    <property type="molecule type" value="Genomic_DNA"/>
</dbReference>
<dbReference type="KEGG" id="ahg:AHOG_11375"/>
<organism evidence="1 2">
    <name type="scientific">Actinoalloteichus hoggarensis</name>
    <dbReference type="NCBI Taxonomy" id="1470176"/>
    <lineage>
        <taxon>Bacteria</taxon>
        <taxon>Bacillati</taxon>
        <taxon>Actinomycetota</taxon>
        <taxon>Actinomycetes</taxon>
        <taxon>Pseudonocardiales</taxon>
        <taxon>Pseudonocardiaceae</taxon>
        <taxon>Actinoalloteichus</taxon>
    </lineage>
</organism>
<keyword evidence="2" id="KW-1185">Reference proteome</keyword>
<gene>
    <name evidence="1" type="ORF">AHOG_11375</name>
</gene>
<evidence type="ECO:0000313" key="2">
    <source>
        <dbReference type="Proteomes" id="UP000204221"/>
    </source>
</evidence>
<sequence>MPDWVKTFMGLEGLATSEFVYEPTVIPGLLQTEDHAHALTEAAGFVRADHNERFVSFRLARARRLTDPEPLGLRAVIGEAALRLAVGTPEVRQEQYRHLLKIAELPDVAIQVVCPEAGPHAAATGPFYIFDFGLARSIAYAELLDGAMYIQDFDQVRTYTMAAESAQQVALSPEESVEFIGTMIDGG</sequence>
<dbReference type="Pfam" id="PF19054">
    <property type="entry name" value="DUF5753"/>
    <property type="match status" value="1"/>
</dbReference>
<evidence type="ECO:0000313" key="1">
    <source>
        <dbReference type="EMBL" id="ASO19918.1"/>
    </source>
</evidence>
<accession>A0A221W2C0</accession>
<proteinExistence type="predicted"/>
<dbReference type="RefSeq" id="WP_245856699.1">
    <property type="nucleotide sequence ID" value="NZ_CP022521.1"/>
</dbReference>
<dbReference type="Proteomes" id="UP000204221">
    <property type="component" value="Chromosome"/>
</dbReference>
<name>A0A221W2C0_9PSEU</name>
<reference evidence="1 2" key="1">
    <citation type="submission" date="2017-07" db="EMBL/GenBank/DDBJ databases">
        <title>Complete genome sequence of Actinoalloteichus hoggarensis DSM 45943, type strain of Actinoalloteichus hoggarensis.</title>
        <authorList>
            <person name="Ruckert C."/>
            <person name="Nouioui I."/>
            <person name="Willmese J."/>
            <person name="van Wezel G."/>
            <person name="Klenk H.-P."/>
            <person name="Kalinowski J."/>
            <person name="Zotchev S.B."/>
        </authorList>
    </citation>
    <scope>NUCLEOTIDE SEQUENCE [LARGE SCALE GENOMIC DNA]</scope>
    <source>
        <strain evidence="1 2">DSM 45943</strain>
    </source>
</reference>
<dbReference type="InterPro" id="IPR043917">
    <property type="entry name" value="DUF5753"/>
</dbReference>
<dbReference type="AlphaFoldDB" id="A0A221W2C0"/>